<reference evidence="1 2" key="1">
    <citation type="journal article" date="2023" name="G3 (Bethesda)">
        <title>A haplotype-resolved chromosome-scale genome for Quercus rubra L. provides insights into the genetics of adaptive traits for red oak species.</title>
        <authorList>
            <person name="Kapoor B."/>
            <person name="Jenkins J."/>
            <person name="Schmutz J."/>
            <person name="Zhebentyayeva T."/>
            <person name="Kuelheim C."/>
            <person name="Coggeshall M."/>
            <person name="Heim C."/>
            <person name="Lasky J.R."/>
            <person name="Leites L."/>
            <person name="Islam-Faridi N."/>
            <person name="Romero-Severson J."/>
            <person name="DeLeo V.L."/>
            <person name="Lucas S.M."/>
            <person name="Lazic D."/>
            <person name="Gailing O."/>
            <person name="Carlson J."/>
            <person name="Staton M."/>
        </authorList>
    </citation>
    <scope>NUCLEOTIDE SEQUENCE [LARGE SCALE GENOMIC DNA]</scope>
    <source>
        <strain evidence="1">Pseudo-F2</strain>
    </source>
</reference>
<dbReference type="EMBL" id="JAXUIC010000010">
    <property type="protein sequence ID" value="KAK4567214.1"/>
    <property type="molecule type" value="Genomic_DNA"/>
</dbReference>
<organism evidence="1 2">
    <name type="scientific">Quercus rubra</name>
    <name type="common">Northern red oak</name>
    <name type="synonym">Quercus borealis</name>
    <dbReference type="NCBI Taxonomy" id="3512"/>
    <lineage>
        <taxon>Eukaryota</taxon>
        <taxon>Viridiplantae</taxon>
        <taxon>Streptophyta</taxon>
        <taxon>Embryophyta</taxon>
        <taxon>Tracheophyta</taxon>
        <taxon>Spermatophyta</taxon>
        <taxon>Magnoliopsida</taxon>
        <taxon>eudicotyledons</taxon>
        <taxon>Gunneridae</taxon>
        <taxon>Pentapetalae</taxon>
        <taxon>rosids</taxon>
        <taxon>fabids</taxon>
        <taxon>Fagales</taxon>
        <taxon>Fagaceae</taxon>
        <taxon>Quercus</taxon>
    </lineage>
</organism>
<protein>
    <submittedName>
        <fullName evidence="1">Uncharacterized protein</fullName>
    </submittedName>
</protein>
<gene>
    <name evidence="1" type="ORF">RGQ29_003146</name>
</gene>
<dbReference type="Proteomes" id="UP001324115">
    <property type="component" value="Unassembled WGS sequence"/>
</dbReference>
<keyword evidence="2" id="KW-1185">Reference proteome</keyword>
<name>A0AAN7EAV7_QUERU</name>
<dbReference type="AlphaFoldDB" id="A0AAN7EAV7"/>
<comment type="caution">
    <text evidence="1">The sequence shown here is derived from an EMBL/GenBank/DDBJ whole genome shotgun (WGS) entry which is preliminary data.</text>
</comment>
<accession>A0AAN7EAV7</accession>
<evidence type="ECO:0000313" key="2">
    <source>
        <dbReference type="Proteomes" id="UP001324115"/>
    </source>
</evidence>
<sequence>MIGTSGLLSDLEHPNNLPHITLEDDLTTSMSGLGIANLSPTLSISLVIYIPNFPFSLISVTKLTKSLCYYYTIFGELRLGAKSLYEGQNYNIIVLLKCK</sequence>
<evidence type="ECO:0000313" key="1">
    <source>
        <dbReference type="EMBL" id="KAK4567214.1"/>
    </source>
</evidence>
<proteinExistence type="predicted"/>